<evidence type="ECO:0000259" key="9">
    <source>
        <dbReference type="Pfam" id="PF12161"/>
    </source>
</evidence>
<evidence type="ECO:0000256" key="1">
    <source>
        <dbReference type="ARBA" id="ARBA00006594"/>
    </source>
</evidence>
<dbReference type="Gene3D" id="3.40.50.150">
    <property type="entry name" value="Vaccinia Virus protein VP39"/>
    <property type="match status" value="1"/>
</dbReference>
<keyword evidence="5" id="KW-0949">S-adenosyl-L-methionine</keyword>
<dbReference type="EC" id="2.1.1.72" evidence="2"/>
<dbReference type="GO" id="GO:0008168">
    <property type="term" value="F:methyltransferase activity"/>
    <property type="evidence" value="ECO:0007669"/>
    <property type="project" value="UniProtKB-KW"/>
</dbReference>
<dbReference type="Pfam" id="PF02384">
    <property type="entry name" value="N6_Mtase"/>
    <property type="match status" value="1"/>
</dbReference>
<accession>A0ABV7YU57</accession>
<keyword evidence="3 10" id="KW-0489">Methyltransferase</keyword>
<keyword evidence="11" id="KW-1185">Reference proteome</keyword>
<dbReference type="PRINTS" id="PR00507">
    <property type="entry name" value="N12N6MTFRASE"/>
</dbReference>
<dbReference type="PANTHER" id="PTHR42933:SF3">
    <property type="entry name" value="TYPE I RESTRICTION ENZYME MJAVIII METHYLASE SUBUNIT"/>
    <property type="match status" value="1"/>
</dbReference>
<dbReference type="InterPro" id="IPR029063">
    <property type="entry name" value="SAM-dependent_MTases_sf"/>
</dbReference>
<gene>
    <name evidence="10" type="ORF">ACFOOI_03740</name>
</gene>
<evidence type="ECO:0000256" key="3">
    <source>
        <dbReference type="ARBA" id="ARBA00022603"/>
    </source>
</evidence>
<evidence type="ECO:0000256" key="7">
    <source>
        <dbReference type="ARBA" id="ARBA00047942"/>
    </source>
</evidence>
<dbReference type="InterPro" id="IPR003356">
    <property type="entry name" value="DNA_methylase_A-5"/>
</dbReference>
<reference evidence="11" key="1">
    <citation type="journal article" date="2019" name="Int. J. Syst. Evol. Microbiol.">
        <title>The Global Catalogue of Microorganisms (GCM) 10K type strain sequencing project: providing services to taxonomists for standard genome sequencing and annotation.</title>
        <authorList>
            <consortium name="The Broad Institute Genomics Platform"/>
            <consortium name="The Broad Institute Genome Sequencing Center for Infectious Disease"/>
            <person name="Wu L."/>
            <person name="Ma J."/>
        </authorList>
    </citation>
    <scope>NUCLEOTIDE SEQUENCE [LARGE SCALE GENOMIC DNA]</scope>
    <source>
        <strain evidence="11">CECT 7956</strain>
    </source>
</reference>
<evidence type="ECO:0000256" key="5">
    <source>
        <dbReference type="ARBA" id="ARBA00022691"/>
    </source>
</evidence>
<evidence type="ECO:0000256" key="4">
    <source>
        <dbReference type="ARBA" id="ARBA00022679"/>
    </source>
</evidence>
<dbReference type="InterPro" id="IPR038333">
    <property type="entry name" value="T1MK-like_N_sf"/>
</dbReference>
<dbReference type="EMBL" id="JBHRYQ010000001">
    <property type="protein sequence ID" value="MFC3809757.1"/>
    <property type="molecule type" value="Genomic_DNA"/>
</dbReference>
<sequence length="545" mass="61429">MSLINSNPQIASKINDLWQKFWSGGISNPLTAIEQITYLLFMKKLDENDLEELSKSEFSGDPFTSKFEGIYVLPQDRPKGDATPEQIAEIEKTKGVDKHSLRWSQFKRIAPTENMLSYVQQYVFPFIKELDKDDASFTKHMANAVFIIPKPSLLKEAVETIDAIYLEMEKDANEKGQDFQDIQGDVYEMLLSEIAAAGKNGQFRTPRHIIKLLVELVDPQLGHRIADPACGTGGFLLGAYQYMITQLDKEKDKKEPDEDGFIRSSRSALLTEDVKEILGKSLHGYDIDQTMVRLGLMNLMMHGIDSPQIDYKDTLSKSYTENAQYKIVLANPPFTGNIDKGDINEELALKTTKTELLFIERIYNMLEMGGTAGIVVPQGVLFGTGGAFVDARKLMIENSELKAVITAPSGVFKPYAGVSTALLVFTKGGTTENVWFYDMESDGYSLDDKRAKQEGYGDLQDIIHQYKSRNPVAEYDRKEKFFFVPKNEIVLADYNLSFSKYKEEVFDEIVYEKPELILAKLIGEDGNGGLEKEIKDGLVSLKQNF</sequence>
<comment type="catalytic activity">
    <reaction evidence="7">
        <text>a 2'-deoxyadenosine in DNA + S-adenosyl-L-methionine = an N(6)-methyl-2'-deoxyadenosine in DNA + S-adenosyl-L-homocysteine + H(+)</text>
        <dbReference type="Rhea" id="RHEA:15197"/>
        <dbReference type="Rhea" id="RHEA-COMP:12418"/>
        <dbReference type="Rhea" id="RHEA-COMP:12419"/>
        <dbReference type="ChEBI" id="CHEBI:15378"/>
        <dbReference type="ChEBI" id="CHEBI:57856"/>
        <dbReference type="ChEBI" id="CHEBI:59789"/>
        <dbReference type="ChEBI" id="CHEBI:90615"/>
        <dbReference type="ChEBI" id="CHEBI:90616"/>
        <dbReference type="EC" id="2.1.1.72"/>
    </reaction>
</comment>
<evidence type="ECO:0000256" key="6">
    <source>
        <dbReference type="ARBA" id="ARBA00022747"/>
    </source>
</evidence>
<feature type="domain" description="DNA methylase adenine-specific" evidence="8">
    <location>
        <begin position="180"/>
        <end position="503"/>
    </location>
</feature>
<keyword evidence="6" id="KW-0680">Restriction system</keyword>
<evidence type="ECO:0000259" key="8">
    <source>
        <dbReference type="Pfam" id="PF02384"/>
    </source>
</evidence>
<evidence type="ECO:0000313" key="11">
    <source>
        <dbReference type="Proteomes" id="UP001595616"/>
    </source>
</evidence>
<feature type="domain" description="N6 adenine-specific DNA methyltransferase N-terminal" evidence="9">
    <location>
        <begin position="10"/>
        <end position="161"/>
    </location>
</feature>
<dbReference type="SUPFAM" id="SSF53335">
    <property type="entry name" value="S-adenosyl-L-methionine-dependent methyltransferases"/>
    <property type="match status" value="1"/>
</dbReference>
<dbReference type="Proteomes" id="UP001595616">
    <property type="component" value="Unassembled WGS sequence"/>
</dbReference>
<comment type="caution">
    <text evidence="10">The sequence shown here is derived from an EMBL/GenBank/DDBJ whole genome shotgun (WGS) entry which is preliminary data.</text>
</comment>
<evidence type="ECO:0000256" key="2">
    <source>
        <dbReference type="ARBA" id="ARBA00011900"/>
    </source>
</evidence>
<protein>
    <recommendedName>
        <fullName evidence="2">site-specific DNA-methyltransferase (adenine-specific)</fullName>
        <ecNumber evidence="2">2.1.1.72</ecNumber>
    </recommendedName>
</protein>
<name>A0ABV7YU57_9BACT</name>
<comment type="similarity">
    <text evidence="1">Belongs to the N(4)/N(6)-methyltransferase family.</text>
</comment>
<dbReference type="Gene3D" id="1.20.1260.30">
    <property type="match status" value="1"/>
</dbReference>
<dbReference type="GO" id="GO:0032259">
    <property type="term" value="P:methylation"/>
    <property type="evidence" value="ECO:0007669"/>
    <property type="project" value="UniProtKB-KW"/>
</dbReference>
<dbReference type="InterPro" id="IPR051537">
    <property type="entry name" value="DNA_Adenine_Mtase"/>
</dbReference>
<evidence type="ECO:0000313" key="10">
    <source>
        <dbReference type="EMBL" id="MFC3809757.1"/>
    </source>
</evidence>
<proteinExistence type="inferred from homology"/>
<organism evidence="10 11">
    <name type="scientific">Lacihabitans lacunae</name>
    <dbReference type="NCBI Taxonomy" id="1028214"/>
    <lineage>
        <taxon>Bacteria</taxon>
        <taxon>Pseudomonadati</taxon>
        <taxon>Bacteroidota</taxon>
        <taxon>Cytophagia</taxon>
        <taxon>Cytophagales</taxon>
        <taxon>Leadbetterellaceae</taxon>
        <taxon>Lacihabitans</taxon>
    </lineage>
</organism>
<dbReference type="Pfam" id="PF12161">
    <property type="entry name" value="HsdM_N"/>
    <property type="match status" value="1"/>
</dbReference>
<dbReference type="RefSeq" id="WP_379835220.1">
    <property type="nucleotide sequence ID" value="NZ_JBHRYQ010000001.1"/>
</dbReference>
<keyword evidence="4" id="KW-0808">Transferase</keyword>
<dbReference type="PANTHER" id="PTHR42933">
    <property type="entry name" value="SLR6095 PROTEIN"/>
    <property type="match status" value="1"/>
</dbReference>
<dbReference type="InterPro" id="IPR022749">
    <property type="entry name" value="D12N6_MeTrfase_N"/>
</dbReference>